<protein>
    <submittedName>
        <fullName evidence="2">Uncharacterized protein</fullName>
    </submittedName>
</protein>
<organism evidence="2">
    <name type="scientific">bioreactor metagenome</name>
    <dbReference type="NCBI Taxonomy" id="1076179"/>
    <lineage>
        <taxon>unclassified sequences</taxon>
        <taxon>metagenomes</taxon>
        <taxon>ecological metagenomes</taxon>
    </lineage>
</organism>
<proteinExistence type="predicted"/>
<sequence length="39" mass="4407">MGDKNPKKAPKPKKNAKQAHANHLPDPEPEVVKKDKKTY</sequence>
<feature type="compositionally biased region" description="Basic and acidic residues" evidence="1">
    <location>
        <begin position="23"/>
        <end position="39"/>
    </location>
</feature>
<feature type="compositionally biased region" description="Basic residues" evidence="1">
    <location>
        <begin position="7"/>
        <end position="17"/>
    </location>
</feature>
<accession>A0A644UNK0</accession>
<dbReference type="AlphaFoldDB" id="A0A644UNK0"/>
<comment type="caution">
    <text evidence="2">The sequence shown here is derived from an EMBL/GenBank/DDBJ whole genome shotgun (WGS) entry which is preliminary data.</text>
</comment>
<name>A0A644UNK0_9ZZZZ</name>
<feature type="region of interest" description="Disordered" evidence="1">
    <location>
        <begin position="1"/>
        <end position="39"/>
    </location>
</feature>
<evidence type="ECO:0000313" key="2">
    <source>
        <dbReference type="EMBL" id="MPL80273.1"/>
    </source>
</evidence>
<reference evidence="2" key="1">
    <citation type="submission" date="2019-08" db="EMBL/GenBank/DDBJ databases">
        <authorList>
            <person name="Kucharzyk K."/>
            <person name="Murdoch R.W."/>
            <person name="Higgins S."/>
            <person name="Loffler F."/>
        </authorList>
    </citation>
    <scope>NUCLEOTIDE SEQUENCE</scope>
</reference>
<dbReference type="EMBL" id="VSSQ01000135">
    <property type="protein sequence ID" value="MPL80273.1"/>
    <property type="molecule type" value="Genomic_DNA"/>
</dbReference>
<gene>
    <name evidence="2" type="ORF">SDC9_26171</name>
</gene>
<evidence type="ECO:0000256" key="1">
    <source>
        <dbReference type="SAM" id="MobiDB-lite"/>
    </source>
</evidence>